<protein>
    <submittedName>
        <fullName evidence="2">Uncharacterized protein</fullName>
    </submittedName>
</protein>
<accession>A0A5E8B1L8</accession>
<dbReference type="GeneID" id="43579483"/>
<feature type="compositionally biased region" description="Basic residues" evidence="1">
    <location>
        <begin position="289"/>
        <end position="318"/>
    </location>
</feature>
<name>A0A5E8B1L8_9ASCO</name>
<dbReference type="Proteomes" id="UP000398389">
    <property type="component" value="Unassembled WGS sequence"/>
</dbReference>
<feature type="compositionally biased region" description="Polar residues" evidence="1">
    <location>
        <begin position="230"/>
        <end position="241"/>
    </location>
</feature>
<dbReference type="RefSeq" id="XP_031851274.1">
    <property type="nucleotide sequence ID" value="XM_031995383.1"/>
</dbReference>
<organism evidence="2 3">
    <name type="scientific">Magnusiomyces paraingens</name>
    <dbReference type="NCBI Taxonomy" id="2606893"/>
    <lineage>
        <taxon>Eukaryota</taxon>
        <taxon>Fungi</taxon>
        <taxon>Dikarya</taxon>
        <taxon>Ascomycota</taxon>
        <taxon>Saccharomycotina</taxon>
        <taxon>Dipodascomycetes</taxon>
        <taxon>Dipodascales</taxon>
        <taxon>Dipodascaceae</taxon>
        <taxon>Magnusiomyces</taxon>
    </lineage>
</organism>
<feature type="region of interest" description="Disordered" evidence="1">
    <location>
        <begin position="260"/>
        <end position="400"/>
    </location>
</feature>
<sequence>MAHHQHNNNNNNNNNINNNHSNYHSNQNQNNHNHEHQSPATPIPSTQLLGSPITINPTITSTTPPKQDYLHTDYYSDGNLLLLLAGRDPEPPLIMLTDEDQNHDDSGPPLRRLSSSRIAVTISNESVSPVVSQYNNDEEDDDDFYSSCFYNDENDNELARELYEWGLGDNPDHHHHHHHHLGDSSWMQISQDAGTLISETEAMAIKQRDPEDWRPVPTLSVSSKNKDPSLATSFSPGQFSSGALAIPDVQTTTAISKVSSCSSTSSSSSSSNSSSTAVGSITKTSTINSHHHNPNPNHNHRHHHHHHHHKFKHGHQNHHGLTSAQTPAVSGRRKQAVSRRPGDLWGLLRGASTTSTTSITSTPGIAETDTGTGAFPPPPQSRRESGSEVKTRPFVSTGGK</sequence>
<gene>
    <name evidence="2" type="ORF">SAPINGB_P000660</name>
</gene>
<evidence type="ECO:0000313" key="3">
    <source>
        <dbReference type="Proteomes" id="UP000398389"/>
    </source>
</evidence>
<feature type="compositionally biased region" description="Polar residues" evidence="1">
    <location>
        <begin position="276"/>
        <end position="287"/>
    </location>
</feature>
<feature type="compositionally biased region" description="Low complexity" evidence="1">
    <location>
        <begin position="352"/>
        <end position="362"/>
    </location>
</feature>
<feature type="region of interest" description="Disordered" evidence="1">
    <location>
        <begin position="205"/>
        <end position="241"/>
    </location>
</feature>
<proteinExistence type="predicted"/>
<feature type="compositionally biased region" description="Low complexity" evidence="1">
    <location>
        <begin position="260"/>
        <end position="275"/>
    </location>
</feature>
<evidence type="ECO:0000313" key="2">
    <source>
        <dbReference type="EMBL" id="VVT45168.1"/>
    </source>
</evidence>
<evidence type="ECO:0000256" key="1">
    <source>
        <dbReference type="SAM" id="MobiDB-lite"/>
    </source>
</evidence>
<reference evidence="2 3" key="1">
    <citation type="submission" date="2019-09" db="EMBL/GenBank/DDBJ databases">
        <authorList>
            <person name="Brejova B."/>
        </authorList>
    </citation>
    <scope>NUCLEOTIDE SEQUENCE [LARGE SCALE GENOMIC DNA]</scope>
</reference>
<feature type="compositionally biased region" description="Basic and acidic residues" evidence="1">
    <location>
        <begin position="381"/>
        <end position="391"/>
    </location>
</feature>
<dbReference type="AlphaFoldDB" id="A0A5E8B1L8"/>
<dbReference type="EMBL" id="CABVLU010000001">
    <property type="protein sequence ID" value="VVT45168.1"/>
    <property type="molecule type" value="Genomic_DNA"/>
</dbReference>
<feature type="compositionally biased region" description="Polar residues" evidence="1">
    <location>
        <begin position="39"/>
        <end position="49"/>
    </location>
</feature>
<feature type="compositionally biased region" description="Low complexity" evidence="1">
    <location>
        <begin position="51"/>
        <end position="65"/>
    </location>
</feature>
<keyword evidence="3" id="KW-1185">Reference proteome</keyword>
<feature type="region of interest" description="Disordered" evidence="1">
    <location>
        <begin position="1"/>
        <end position="67"/>
    </location>
</feature>
<feature type="compositionally biased region" description="Low complexity" evidence="1">
    <location>
        <begin position="7"/>
        <end position="31"/>
    </location>
</feature>